<dbReference type="Proteomes" id="UP000836387">
    <property type="component" value="Unassembled WGS sequence"/>
</dbReference>
<sequence length="416" mass="47315">MTPAVSEPADIALMPTISSYTPQRLTSGNERNHPIQNLLEHALRAAKITCFHDRDLIPLDAIQSTLRPEIVSQVLTEIFPDLSNDDILPIASSTCGYSDKQVPSEADPIALRVLALLILCGKTQHFIEFFEKGINDSYLPLKLSWGQNGTLEIVSDHGRTISLSELSESDARLLERLQRDVSSPFFSPTMRAGRDIEVLPFKTWDLFENFNNWPSRGFAGYGEDHNRNWRVQIHHSHQDFSASSQENQYYLLTQIDDRSDRAVFSSRIHRVRQASSDHIYQVLDWFKYLGHDHTLSVLPFGSLGQIWAMIPEPALTRTILFWVSGQWEGLIRALESVDFEVTVSPETIVWLHKLGRMECDDLEQGTLQLDTLAHTLVVREDVLPLSMSIHTDSWTIMTIIMIVRKCGHSDASLWKP</sequence>
<reference evidence="1" key="2">
    <citation type="submission" date="2021-10" db="EMBL/GenBank/DDBJ databases">
        <authorList>
            <person name="Piombo E."/>
        </authorList>
    </citation>
    <scope>NUCLEOTIDE SEQUENCE</scope>
</reference>
<protein>
    <submittedName>
        <fullName evidence="1">Uncharacterized protein</fullName>
    </submittedName>
</protein>
<evidence type="ECO:0000313" key="1">
    <source>
        <dbReference type="EMBL" id="CAG9953440.1"/>
    </source>
</evidence>
<dbReference type="EMBL" id="CADEHS020000527">
    <property type="protein sequence ID" value="CAG9953440.1"/>
    <property type="molecule type" value="Genomic_DNA"/>
</dbReference>
<accession>A0ACA9UJ83</accession>
<name>A0ACA9UJ83_BIOOC</name>
<keyword evidence="2" id="KW-1185">Reference proteome</keyword>
<comment type="caution">
    <text evidence="1">The sequence shown here is derived from an EMBL/GenBank/DDBJ whole genome shotgun (WGS) entry which is preliminary data.</text>
</comment>
<organism evidence="1 2">
    <name type="scientific">Clonostachys rosea f. rosea IK726</name>
    <dbReference type="NCBI Taxonomy" id="1349383"/>
    <lineage>
        <taxon>Eukaryota</taxon>
        <taxon>Fungi</taxon>
        <taxon>Dikarya</taxon>
        <taxon>Ascomycota</taxon>
        <taxon>Pezizomycotina</taxon>
        <taxon>Sordariomycetes</taxon>
        <taxon>Hypocreomycetidae</taxon>
        <taxon>Hypocreales</taxon>
        <taxon>Bionectriaceae</taxon>
        <taxon>Clonostachys</taxon>
    </lineage>
</organism>
<evidence type="ECO:0000313" key="2">
    <source>
        <dbReference type="Proteomes" id="UP000836387"/>
    </source>
</evidence>
<gene>
    <name evidence="1" type="ORF">CRV2_00019013</name>
</gene>
<proteinExistence type="predicted"/>
<reference evidence="1" key="1">
    <citation type="submission" date="2020-04" db="EMBL/GenBank/DDBJ databases">
        <authorList>
            <person name="Broberg M."/>
        </authorList>
    </citation>
    <scope>NUCLEOTIDE SEQUENCE</scope>
</reference>